<keyword evidence="2" id="KW-0732">Signal</keyword>
<dbReference type="PANTHER" id="PTHR42928:SF5">
    <property type="entry name" value="BLR1237 PROTEIN"/>
    <property type="match status" value="1"/>
</dbReference>
<reference evidence="3 4" key="1">
    <citation type="submission" date="2018-06" db="EMBL/GenBank/DDBJ databases">
        <title>Genomic Encyclopedia of Archaeal and Bacterial Type Strains, Phase II (KMG-II): from individual species to whole genera.</title>
        <authorList>
            <person name="Goeker M."/>
        </authorList>
    </citation>
    <scope>NUCLEOTIDE SEQUENCE [LARGE SCALE GENOMIC DNA]</scope>
    <source>
        <strain evidence="3 4">DSM 24525</strain>
    </source>
</reference>
<comment type="similarity">
    <text evidence="1">Belongs to the UPF0065 (bug) family.</text>
</comment>
<evidence type="ECO:0000256" key="2">
    <source>
        <dbReference type="SAM" id="SignalP"/>
    </source>
</evidence>
<dbReference type="PANTHER" id="PTHR42928">
    <property type="entry name" value="TRICARBOXYLATE-BINDING PROTEIN"/>
    <property type="match status" value="1"/>
</dbReference>
<dbReference type="InterPro" id="IPR042100">
    <property type="entry name" value="Bug_dom1"/>
</dbReference>
<feature type="chain" id="PRO_5015862446" evidence="2">
    <location>
        <begin position="23"/>
        <end position="322"/>
    </location>
</feature>
<dbReference type="PIRSF" id="PIRSF017082">
    <property type="entry name" value="YflP"/>
    <property type="match status" value="1"/>
</dbReference>
<dbReference type="AlphaFoldDB" id="A0A2W7IW05"/>
<gene>
    <name evidence="3" type="ORF">C8P66_115132</name>
</gene>
<keyword evidence="3" id="KW-0675">Receptor</keyword>
<evidence type="ECO:0000313" key="4">
    <source>
        <dbReference type="Proteomes" id="UP000249688"/>
    </source>
</evidence>
<protein>
    <submittedName>
        <fullName evidence="3">Tripartite-type tricarboxylate transporter receptor subunit TctC</fullName>
    </submittedName>
</protein>
<dbReference type="Gene3D" id="3.40.190.150">
    <property type="entry name" value="Bordetella uptake gene, domain 1"/>
    <property type="match status" value="1"/>
</dbReference>
<dbReference type="SUPFAM" id="SSF53850">
    <property type="entry name" value="Periplasmic binding protein-like II"/>
    <property type="match status" value="1"/>
</dbReference>
<name>A0A2W7IW05_9PROT</name>
<accession>A0A2W7IW05</accession>
<dbReference type="InterPro" id="IPR005064">
    <property type="entry name" value="BUG"/>
</dbReference>
<dbReference type="RefSeq" id="WP_245903531.1">
    <property type="nucleotide sequence ID" value="NZ_QKYU01000015.1"/>
</dbReference>
<proteinExistence type="inferred from homology"/>
<keyword evidence="4" id="KW-1185">Reference proteome</keyword>
<dbReference type="EMBL" id="QKYU01000015">
    <property type="protein sequence ID" value="PZW43667.1"/>
    <property type="molecule type" value="Genomic_DNA"/>
</dbReference>
<dbReference type="Proteomes" id="UP000249688">
    <property type="component" value="Unassembled WGS sequence"/>
</dbReference>
<comment type="caution">
    <text evidence="3">The sequence shown here is derived from an EMBL/GenBank/DDBJ whole genome shotgun (WGS) entry which is preliminary data.</text>
</comment>
<evidence type="ECO:0000256" key="1">
    <source>
        <dbReference type="ARBA" id="ARBA00006987"/>
    </source>
</evidence>
<dbReference type="CDD" id="cd13578">
    <property type="entry name" value="PBP2_Bug27"/>
    <property type="match status" value="1"/>
</dbReference>
<feature type="signal peptide" evidence="2">
    <location>
        <begin position="1"/>
        <end position="22"/>
    </location>
</feature>
<dbReference type="Gene3D" id="3.40.190.10">
    <property type="entry name" value="Periplasmic binding protein-like II"/>
    <property type="match status" value="1"/>
</dbReference>
<dbReference type="Pfam" id="PF03401">
    <property type="entry name" value="TctC"/>
    <property type="match status" value="1"/>
</dbReference>
<organism evidence="3 4">
    <name type="scientific">Humitalea rosea</name>
    <dbReference type="NCBI Taxonomy" id="990373"/>
    <lineage>
        <taxon>Bacteria</taxon>
        <taxon>Pseudomonadati</taxon>
        <taxon>Pseudomonadota</taxon>
        <taxon>Alphaproteobacteria</taxon>
        <taxon>Acetobacterales</taxon>
        <taxon>Roseomonadaceae</taxon>
        <taxon>Humitalea</taxon>
    </lineage>
</organism>
<evidence type="ECO:0000313" key="3">
    <source>
        <dbReference type="EMBL" id="PZW43667.1"/>
    </source>
</evidence>
<sequence length="322" mass="33716">MHISRRALTLAALGAAARPASAQSWPTRPIRMIVPFAPGGATDVLARIIGARLQTELGQPVVIENRAGASGIIGSEAAARAAPDGYTIIMASITTHAVNVPMYGARLSYDPVKDFAPIARVSTGYNVLVVNPAVPAQNVAELIALAKARPGALAYGHGGNGTSSHLAGEMFKAQAGIDVLQVPFRSTSPATTALISNEIQMMFDTSTSALPQARQGTVRLLATCAPSRRPSMPDVPAVAETLPGFEMGTWSGVFAPAGTPAAIVARLDTALRVALRDPDLLARFDTLGNEPFYAGPEEFAAYVRSEIVTWTNFVRSANITAN</sequence>